<proteinExistence type="predicted"/>
<evidence type="ECO:0000313" key="3">
    <source>
        <dbReference type="WBParaSite" id="HCON_00073000-00001"/>
    </source>
</evidence>
<protein>
    <submittedName>
        <fullName evidence="3">HTH CENPB-type domain-containing protein</fullName>
    </submittedName>
</protein>
<reference evidence="3" key="1">
    <citation type="submission" date="2020-12" db="UniProtKB">
        <authorList>
            <consortium name="WormBaseParasite"/>
        </authorList>
    </citation>
    <scope>IDENTIFICATION</scope>
    <source>
        <strain evidence="3">MHco3</strain>
    </source>
</reference>
<name>A0A7I5E8U8_HAECO</name>
<dbReference type="WBParaSite" id="HCON_00073000-00001">
    <property type="protein sequence ID" value="HCON_00073000-00001"/>
    <property type="gene ID" value="HCON_00073000"/>
</dbReference>
<feature type="region of interest" description="Disordered" evidence="1">
    <location>
        <begin position="290"/>
        <end position="309"/>
    </location>
</feature>
<feature type="region of interest" description="Disordered" evidence="1">
    <location>
        <begin position="104"/>
        <end position="123"/>
    </location>
</feature>
<keyword evidence="2" id="KW-1185">Reference proteome</keyword>
<dbReference type="Proteomes" id="UP000025227">
    <property type="component" value="Unplaced"/>
</dbReference>
<evidence type="ECO:0000313" key="2">
    <source>
        <dbReference type="Proteomes" id="UP000025227"/>
    </source>
</evidence>
<organism evidence="2 3">
    <name type="scientific">Haemonchus contortus</name>
    <name type="common">Barber pole worm</name>
    <dbReference type="NCBI Taxonomy" id="6289"/>
    <lineage>
        <taxon>Eukaryota</taxon>
        <taxon>Metazoa</taxon>
        <taxon>Ecdysozoa</taxon>
        <taxon>Nematoda</taxon>
        <taxon>Chromadorea</taxon>
        <taxon>Rhabditida</taxon>
        <taxon>Rhabditina</taxon>
        <taxon>Rhabditomorpha</taxon>
        <taxon>Strongyloidea</taxon>
        <taxon>Trichostrongylidae</taxon>
        <taxon>Haemonchus</taxon>
    </lineage>
</organism>
<accession>A0A7I5E8U8</accession>
<dbReference type="AlphaFoldDB" id="A0A7I5E8U8"/>
<sequence>MAVRLNREHRLIEDFRASKSWIAKFVRECGLRSRRVTRFVTTKNIRCRQEVEQEATDFVKRNVGTGWLKAGHASGAVCFLAHTLVHCHASDICRRTARRETARYSSREKRSLPADGTLAGTKPAGLAGKTHIMTKSQVPAFVKEFVVGPSSPPLTVLLVDSWAGFADHTNVLSEVAEDKELRLMTIPPGATALCQPLDVYFFRLFKRYIRRPTTTWRFTRDNVLKIVSQTYRQFCAPVFRPCLAYAWVAAGYVDDHPGPFSTPSDYAFNGGDVKLQEARQVAVAKAKNTEMDAEYKKPADRDGEMLSAG</sequence>
<dbReference type="OrthoDB" id="5876883at2759"/>
<evidence type="ECO:0000256" key="1">
    <source>
        <dbReference type="SAM" id="MobiDB-lite"/>
    </source>
</evidence>